<dbReference type="EMBL" id="CAKOFQ010006925">
    <property type="protein sequence ID" value="CAH1982685.1"/>
    <property type="molecule type" value="Genomic_DNA"/>
</dbReference>
<dbReference type="InterPro" id="IPR026680">
    <property type="entry name" value="CCDC137"/>
</dbReference>
<evidence type="ECO:0000313" key="3">
    <source>
        <dbReference type="Proteomes" id="UP001152888"/>
    </source>
</evidence>
<feature type="region of interest" description="Disordered" evidence="1">
    <location>
        <begin position="58"/>
        <end position="90"/>
    </location>
</feature>
<sequence length="139" mass="16108">MGRKIPGRKHRGIKDPEKQAAERFSKIKDKINAPPSNPDIQETPKSLLRLIDLKDKTKNGDFNKKRKKKDKDQEYKHNLGPTFKQKPGESDRDFVRRMNYACMTVTREVAFADKYGVEITRNEDGEQHILLDAQTEVVI</sequence>
<dbReference type="PANTHER" id="PTHR21838">
    <property type="entry name" value="COILED-COIL DOMAIN-CONTAINING PROTEIN 137"/>
    <property type="match status" value="1"/>
</dbReference>
<comment type="caution">
    <text evidence="2">The sequence shown here is derived from an EMBL/GenBank/DDBJ whole genome shotgun (WGS) entry which is preliminary data.</text>
</comment>
<protein>
    <submittedName>
        <fullName evidence="2">Uncharacterized protein</fullName>
    </submittedName>
</protein>
<dbReference type="OrthoDB" id="5876637at2759"/>
<proteinExistence type="predicted"/>
<name>A0A9P0KU87_ACAOB</name>
<evidence type="ECO:0000256" key="1">
    <source>
        <dbReference type="SAM" id="MobiDB-lite"/>
    </source>
</evidence>
<reference evidence="2" key="1">
    <citation type="submission" date="2022-03" db="EMBL/GenBank/DDBJ databases">
        <authorList>
            <person name="Sayadi A."/>
        </authorList>
    </citation>
    <scope>NUCLEOTIDE SEQUENCE</scope>
</reference>
<keyword evidence="3" id="KW-1185">Reference proteome</keyword>
<dbReference type="GO" id="GO:0005634">
    <property type="term" value="C:nucleus"/>
    <property type="evidence" value="ECO:0007669"/>
    <property type="project" value="TreeGrafter"/>
</dbReference>
<dbReference type="Proteomes" id="UP001152888">
    <property type="component" value="Unassembled WGS sequence"/>
</dbReference>
<organism evidence="2 3">
    <name type="scientific">Acanthoscelides obtectus</name>
    <name type="common">Bean weevil</name>
    <name type="synonym">Bruchus obtectus</name>
    <dbReference type="NCBI Taxonomy" id="200917"/>
    <lineage>
        <taxon>Eukaryota</taxon>
        <taxon>Metazoa</taxon>
        <taxon>Ecdysozoa</taxon>
        <taxon>Arthropoda</taxon>
        <taxon>Hexapoda</taxon>
        <taxon>Insecta</taxon>
        <taxon>Pterygota</taxon>
        <taxon>Neoptera</taxon>
        <taxon>Endopterygota</taxon>
        <taxon>Coleoptera</taxon>
        <taxon>Polyphaga</taxon>
        <taxon>Cucujiformia</taxon>
        <taxon>Chrysomeloidea</taxon>
        <taxon>Chrysomelidae</taxon>
        <taxon>Bruchinae</taxon>
        <taxon>Bruchini</taxon>
        <taxon>Acanthoscelides</taxon>
    </lineage>
</organism>
<dbReference type="AlphaFoldDB" id="A0A9P0KU87"/>
<accession>A0A9P0KU87</accession>
<dbReference type="PANTHER" id="PTHR21838:SF2">
    <property type="entry name" value="COILED-COIL DOMAIN-CONTAINING PROTEIN 137"/>
    <property type="match status" value="1"/>
</dbReference>
<evidence type="ECO:0000313" key="2">
    <source>
        <dbReference type="EMBL" id="CAH1982685.1"/>
    </source>
</evidence>
<gene>
    <name evidence="2" type="ORF">ACAOBT_LOCUS15149</name>
</gene>